<dbReference type="Proteomes" id="UP001174909">
    <property type="component" value="Unassembled WGS sequence"/>
</dbReference>
<accession>A0AA35TCQ9</accession>
<protein>
    <submittedName>
        <fullName evidence="1">Uncharacterized protein</fullName>
    </submittedName>
</protein>
<organism evidence="1 2">
    <name type="scientific">Geodia barretti</name>
    <name type="common">Barrett's horny sponge</name>
    <dbReference type="NCBI Taxonomy" id="519541"/>
    <lineage>
        <taxon>Eukaryota</taxon>
        <taxon>Metazoa</taxon>
        <taxon>Porifera</taxon>
        <taxon>Demospongiae</taxon>
        <taxon>Heteroscleromorpha</taxon>
        <taxon>Tetractinellida</taxon>
        <taxon>Astrophorina</taxon>
        <taxon>Geodiidae</taxon>
        <taxon>Geodia</taxon>
    </lineage>
</organism>
<reference evidence="1" key="1">
    <citation type="submission" date="2023-03" db="EMBL/GenBank/DDBJ databases">
        <authorList>
            <person name="Steffen K."/>
            <person name="Cardenas P."/>
        </authorList>
    </citation>
    <scope>NUCLEOTIDE SEQUENCE</scope>
</reference>
<proteinExistence type="predicted"/>
<evidence type="ECO:0000313" key="2">
    <source>
        <dbReference type="Proteomes" id="UP001174909"/>
    </source>
</evidence>
<comment type="caution">
    <text evidence="1">The sequence shown here is derived from an EMBL/GenBank/DDBJ whole genome shotgun (WGS) entry which is preliminary data.</text>
</comment>
<dbReference type="EMBL" id="CASHTH010003455">
    <property type="protein sequence ID" value="CAI8045183.1"/>
    <property type="molecule type" value="Genomic_DNA"/>
</dbReference>
<dbReference type="AlphaFoldDB" id="A0AA35TCQ9"/>
<gene>
    <name evidence="1" type="ORF">GBAR_LOCUS25005</name>
</gene>
<sequence length="35" mass="3698">MFSLEKLSAVSTCADVGQTRARACAGGRVRVSRVD</sequence>
<evidence type="ECO:0000313" key="1">
    <source>
        <dbReference type="EMBL" id="CAI8045183.1"/>
    </source>
</evidence>
<keyword evidence="2" id="KW-1185">Reference proteome</keyword>
<name>A0AA35TCQ9_GEOBA</name>